<protein>
    <recommendedName>
        <fullName evidence="2">PX domain-containing protein</fullName>
    </recommendedName>
</protein>
<dbReference type="SMART" id="SM00312">
    <property type="entry name" value="PX"/>
    <property type="match status" value="1"/>
</dbReference>
<dbReference type="InterPro" id="IPR044279">
    <property type="entry name" value="SNX2A/B"/>
</dbReference>
<dbReference type="InterPro" id="IPR015404">
    <property type="entry name" value="Vps5_C"/>
</dbReference>
<dbReference type="Pfam" id="PF00787">
    <property type="entry name" value="PX"/>
    <property type="match status" value="1"/>
</dbReference>
<dbReference type="FunFam" id="3.30.1520.10:FF:000059">
    <property type="entry name" value="Sorting nexin 2B"/>
    <property type="match status" value="1"/>
</dbReference>
<dbReference type="InterPro" id="IPR036871">
    <property type="entry name" value="PX_dom_sf"/>
</dbReference>
<dbReference type="AlphaFoldDB" id="A0ABD0UTR6"/>
<dbReference type="Pfam" id="PF09325">
    <property type="entry name" value="Vps5"/>
    <property type="match status" value="1"/>
</dbReference>
<dbReference type="Proteomes" id="UP001552299">
    <property type="component" value="Unassembled WGS sequence"/>
</dbReference>
<dbReference type="PANTHER" id="PTHR46757">
    <property type="entry name" value="SORTING NEXIN-RELATED"/>
    <property type="match status" value="1"/>
</dbReference>
<organism evidence="3 4">
    <name type="scientific">Dendrobium thyrsiflorum</name>
    <name type="common">Pinecone-like raceme dendrobium</name>
    <name type="synonym">Orchid</name>
    <dbReference type="NCBI Taxonomy" id="117978"/>
    <lineage>
        <taxon>Eukaryota</taxon>
        <taxon>Viridiplantae</taxon>
        <taxon>Streptophyta</taxon>
        <taxon>Embryophyta</taxon>
        <taxon>Tracheophyta</taxon>
        <taxon>Spermatophyta</taxon>
        <taxon>Magnoliopsida</taxon>
        <taxon>Liliopsida</taxon>
        <taxon>Asparagales</taxon>
        <taxon>Orchidaceae</taxon>
        <taxon>Epidendroideae</taxon>
        <taxon>Malaxideae</taxon>
        <taxon>Dendrobiinae</taxon>
        <taxon>Dendrobium</taxon>
    </lineage>
</organism>
<dbReference type="GO" id="GO:0005768">
    <property type="term" value="C:endosome"/>
    <property type="evidence" value="ECO:0007669"/>
    <property type="project" value="UniProtKB-ARBA"/>
</dbReference>
<feature type="compositionally biased region" description="Basic and acidic residues" evidence="1">
    <location>
        <begin position="1"/>
        <end position="20"/>
    </location>
</feature>
<comment type="caution">
    <text evidence="3">The sequence shown here is derived from an EMBL/GenBank/DDBJ whole genome shotgun (WGS) entry which is preliminary data.</text>
</comment>
<dbReference type="PROSITE" id="PS50195">
    <property type="entry name" value="PX"/>
    <property type="match status" value="1"/>
</dbReference>
<dbReference type="GO" id="GO:0016020">
    <property type="term" value="C:membrane"/>
    <property type="evidence" value="ECO:0007669"/>
    <property type="project" value="UniProtKB-ARBA"/>
</dbReference>
<dbReference type="EMBL" id="JANQDX010000011">
    <property type="protein sequence ID" value="KAL0916217.1"/>
    <property type="molecule type" value="Genomic_DNA"/>
</dbReference>
<dbReference type="PANTHER" id="PTHR46757:SF2">
    <property type="entry name" value="OS05G0346100 PROTEIN"/>
    <property type="match status" value="1"/>
</dbReference>
<dbReference type="Gene3D" id="3.30.1520.10">
    <property type="entry name" value="Phox-like domain"/>
    <property type="match status" value="1"/>
</dbReference>
<accession>A0ABD0UTR6</accession>
<evidence type="ECO:0000256" key="1">
    <source>
        <dbReference type="SAM" id="MobiDB-lite"/>
    </source>
</evidence>
<dbReference type="CDD" id="cd07596">
    <property type="entry name" value="BAR_SNX"/>
    <property type="match status" value="1"/>
</dbReference>
<evidence type="ECO:0000313" key="3">
    <source>
        <dbReference type="EMBL" id="KAL0916217.1"/>
    </source>
</evidence>
<evidence type="ECO:0000313" key="4">
    <source>
        <dbReference type="Proteomes" id="UP001552299"/>
    </source>
</evidence>
<feature type="compositionally biased region" description="Low complexity" evidence="1">
    <location>
        <begin position="52"/>
        <end position="67"/>
    </location>
</feature>
<keyword evidence="4" id="KW-1185">Reference proteome</keyword>
<feature type="domain" description="PX" evidence="2">
    <location>
        <begin position="109"/>
        <end position="231"/>
    </location>
</feature>
<gene>
    <name evidence="3" type="ORF">M5K25_013710</name>
</gene>
<proteinExistence type="predicted"/>
<reference evidence="3 4" key="1">
    <citation type="journal article" date="2024" name="Plant Biotechnol. J.">
        <title>Dendrobium thyrsiflorum genome and its molecular insights into genes involved in important horticultural traits.</title>
        <authorList>
            <person name="Chen B."/>
            <person name="Wang J.Y."/>
            <person name="Zheng P.J."/>
            <person name="Li K.L."/>
            <person name="Liang Y.M."/>
            <person name="Chen X.F."/>
            <person name="Zhang C."/>
            <person name="Zhao X."/>
            <person name="He X."/>
            <person name="Zhang G.Q."/>
            <person name="Liu Z.J."/>
            <person name="Xu Q."/>
        </authorList>
    </citation>
    <scope>NUCLEOTIDE SEQUENCE [LARGE SCALE GENOMIC DNA]</scope>
    <source>
        <strain evidence="3">GZMU011</strain>
    </source>
</reference>
<feature type="region of interest" description="Disordered" evidence="1">
    <location>
        <begin position="1"/>
        <end position="103"/>
    </location>
</feature>
<dbReference type="InterPro" id="IPR027267">
    <property type="entry name" value="AH/BAR_dom_sf"/>
</dbReference>
<dbReference type="InterPro" id="IPR001683">
    <property type="entry name" value="PX_dom"/>
</dbReference>
<evidence type="ECO:0000259" key="2">
    <source>
        <dbReference type="PROSITE" id="PS50195"/>
    </source>
</evidence>
<dbReference type="SUPFAM" id="SSF64268">
    <property type="entry name" value="PX domain"/>
    <property type="match status" value="1"/>
</dbReference>
<dbReference type="Gene3D" id="1.20.1270.60">
    <property type="entry name" value="Arfaptin homology (AH) domain/BAR domain"/>
    <property type="match status" value="1"/>
</dbReference>
<name>A0ABD0UTR6_DENTH</name>
<dbReference type="CDD" id="cd06865">
    <property type="entry name" value="PX_SNX_like"/>
    <property type="match status" value="1"/>
</dbReference>
<sequence length="541" mass="60178">MMDHEESRYNFEPPSPREEMETLPLADGPLAAVPVDGSGGGDPLLHPLQFDSPFSFSSSSPTRTSSFAEPPSNAKGVSLQATESPKGSIHLSPRRKSGEDSDYLKITVSDPQKELESTVSLVPGAGTFVSYLITTRTRASDLSGSPQEFSVRRRFRDVVTLADRIAESYRGFVIPPRPDKSVVESQVMHKQEFVEQRRSALEKYLYKLAEHPVIGKSDELRVFLQAAGKFPLPATTDMASRVLDGAVRLPKQFFSSGEAGSGYVAAPQDVVQPAKGGRDLLRMFKELKQSVANDWGGAKPSVVEEDKTYLERKERVLELEQHLSTASQQAEALVKAQQDMSETMGELGLAFLKLGKFESEEFVCDSQRIRAADYKHLATAAVRASRAYRESNSLAMKHLDKLHEYYGLMLAVHHAFSDRASALVTLQTLLSDLSSLRLREEKLEAASSKIFGSERTRSRKLEELKETIIVTEDAKSIAFKEYERIKENNKSELDRLDKERHEDFLAMIKGYIVNQAGYAEKIAGVWTQVAGETNRYANGTD</sequence>